<proteinExistence type="predicted"/>
<comment type="caution">
    <text evidence="1">The sequence shown here is derived from an EMBL/GenBank/DDBJ whole genome shotgun (WGS) entry which is preliminary data.</text>
</comment>
<dbReference type="Proteomes" id="UP000744032">
    <property type="component" value="Unassembled WGS sequence"/>
</dbReference>
<sequence>VERGQDATPCALGALGPSHQVCPVGCCPARADRPAAAGADSPHA</sequence>
<keyword evidence="2" id="KW-1185">Reference proteome</keyword>
<accession>A0ABX1IMI4</accession>
<evidence type="ECO:0000313" key="1">
    <source>
        <dbReference type="EMBL" id="NKQ26490.1"/>
    </source>
</evidence>
<organism evidence="1 2">
    <name type="scientific">Streptomyces galbus</name>
    <dbReference type="NCBI Taxonomy" id="33898"/>
    <lineage>
        <taxon>Bacteria</taxon>
        <taxon>Bacillati</taxon>
        <taxon>Actinomycetota</taxon>
        <taxon>Actinomycetes</taxon>
        <taxon>Kitasatosporales</taxon>
        <taxon>Streptomycetaceae</taxon>
        <taxon>Streptomyces</taxon>
    </lineage>
</organism>
<dbReference type="EMBL" id="JAAXMD010000179">
    <property type="protein sequence ID" value="NKQ26490.1"/>
    <property type="molecule type" value="Genomic_DNA"/>
</dbReference>
<name>A0ABX1IMI4_STRGB</name>
<feature type="non-terminal residue" evidence="1">
    <location>
        <position position="1"/>
    </location>
</feature>
<protein>
    <submittedName>
        <fullName evidence="1">Ferrochelatase</fullName>
    </submittedName>
</protein>
<reference evidence="1 2" key="1">
    <citation type="submission" date="2020-04" db="EMBL/GenBank/DDBJ databases">
        <title>Genome sequence of Streptomyces galbus strain I339.</title>
        <authorList>
            <person name="Silva E.A.N."/>
            <person name="Merces M."/>
            <person name="Castelo Branco A.P.O.T."/>
            <person name="Vasconcelos P.C."/>
            <person name="Costa N.P."/>
            <person name="Marinho G.C.S."/>
            <person name="Oliveira C.J.B."/>
            <person name="Araujo D."/>
            <person name="Rodrigues Junior V.S."/>
            <person name="Almeida R."/>
            <person name="Silva Filho U.R."/>
            <person name="Andrade A.S.A."/>
            <person name="Cibulski S.P."/>
        </authorList>
    </citation>
    <scope>NUCLEOTIDE SEQUENCE [LARGE SCALE GENOMIC DNA]</scope>
    <source>
        <strain evidence="1 2">I339</strain>
    </source>
</reference>
<gene>
    <name evidence="1" type="ORF">HF200_19205</name>
</gene>
<evidence type="ECO:0000313" key="2">
    <source>
        <dbReference type="Proteomes" id="UP000744032"/>
    </source>
</evidence>